<protein>
    <submittedName>
        <fullName evidence="3">Rab3 GTPase-activating protein catalytic subunit</fullName>
    </submittedName>
</protein>
<dbReference type="InterPro" id="IPR026147">
    <property type="entry name" value="Rab3GAP1_conserved"/>
</dbReference>
<evidence type="ECO:0000256" key="1">
    <source>
        <dbReference type="SAM" id="MobiDB-lite"/>
    </source>
</evidence>
<gene>
    <name evidence="3" type="ORF">DEO72_LG1g1924</name>
</gene>
<accession>A0A4D6KLE1</accession>
<dbReference type="PANTHER" id="PTHR21422">
    <property type="entry name" value="RAB3 GTPASE-ACTIVATING PROTEIN CATALYTIC SUBUNIT"/>
    <property type="match status" value="1"/>
</dbReference>
<name>A0A4D6KLE1_VIGUN</name>
<dbReference type="GO" id="GO:0005096">
    <property type="term" value="F:GTPase activator activity"/>
    <property type="evidence" value="ECO:0007669"/>
    <property type="project" value="InterPro"/>
</dbReference>
<organism evidence="3 4">
    <name type="scientific">Vigna unguiculata</name>
    <name type="common">Cowpea</name>
    <dbReference type="NCBI Taxonomy" id="3917"/>
    <lineage>
        <taxon>Eukaryota</taxon>
        <taxon>Viridiplantae</taxon>
        <taxon>Streptophyta</taxon>
        <taxon>Embryophyta</taxon>
        <taxon>Tracheophyta</taxon>
        <taxon>Spermatophyta</taxon>
        <taxon>Magnoliopsida</taxon>
        <taxon>eudicotyledons</taxon>
        <taxon>Gunneridae</taxon>
        <taxon>Pentapetalae</taxon>
        <taxon>rosids</taxon>
        <taxon>fabids</taxon>
        <taxon>Fabales</taxon>
        <taxon>Fabaceae</taxon>
        <taxon>Papilionoideae</taxon>
        <taxon>50 kb inversion clade</taxon>
        <taxon>NPAAA clade</taxon>
        <taxon>indigoferoid/millettioid clade</taxon>
        <taxon>Phaseoleae</taxon>
        <taxon>Vigna</taxon>
    </lineage>
</organism>
<evidence type="ECO:0000313" key="3">
    <source>
        <dbReference type="EMBL" id="QCD78292.1"/>
    </source>
</evidence>
<feature type="region of interest" description="Disordered" evidence="1">
    <location>
        <begin position="183"/>
        <end position="202"/>
    </location>
</feature>
<dbReference type="AlphaFoldDB" id="A0A4D6KLE1"/>
<feature type="domain" description="Rab3GAP catalytic subunit conserved" evidence="2">
    <location>
        <begin position="101"/>
        <end position="253"/>
    </location>
</feature>
<dbReference type="EMBL" id="CP039345">
    <property type="protein sequence ID" value="QCD78292.1"/>
    <property type="molecule type" value="Genomic_DNA"/>
</dbReference>
<dbReference type="PANTHER" id="PTHR21422:SF10">
    <property type="entry name" value="RAB3 GTPASE-ACTIVATING PROTEIN CATALYTIC SUBUNIT"/>
    <property type="match status" value="1"/>
</dbReference>
<evidence type="ECO:0000259" key="2">
    <source>
        <dbReference type="Pfam" id="PF13890"/>
    </source>
</evidence>
<evidence type="ECO:0000313" key="4">
    <source>
        <dbReference type="Proteomes" id="UP000501690"/>
    </source>
</evidence>
<keyword evidence="4" id="KW-1185">Reference proteome</keyword>
<proteinExistence type="predicted"/>
<dbReference type="Proteomes" id="UP000501690">
    <property type="component" value="Linkage Group LG1"/>
</dbReference>
<dbReference type="Pfam" id="PF13890">
    <property type="entry name" value="Rab3-GTPase_cat"/>
    <property type="match status" value="1"/>
</dbReference>
<reference evidence="3 4" key="1">
    <citation type="submission" date="2019-04" db="EMBL/GenBank/DDBJ databases">
        <title>An improved genome assembly and genetic linkage map for asparagus bean, Vigna unguiculata ssp. sesquipedialis.</title>
        <authorList>
            <person name="Xia Q."/>
            <person name="Zhang R."/>
            <person name="Dong Y."/>
        </authorList>
    </citation>
    <scope>NUCLEOTIDE SEQUENCE [LARGE SCALE GENOMIC DNA]</scope>
    <source>
        <tissue evidence="3">Leaf</tissue>
    </source>
</reference>
<dbReference type="InterPro" id="IPR045700">
    <property type="entry name" value="Rab3GAP1"/>
</dbReference>
<sequence length="403" mass="45473">MALFWCRVVAELRKHWSKEKYLPGVPQDDIPDLKYCLLYQKFQVINCCISRKRRYIIATESLNSMMVEANLNTLEPAKYADNIPAIPLLHARLRTGELVLRLGADCPSGDLMLLETGEPAFSPVTQEGPLLTEDLIKETEEFVLRTGSVGAGCSQLLSDMQAFKAANPGCILEDFVRWYSPPDWTESEGSTEDKDSSYCGESMSTKGQLSLRMQKEGNLWRELWETSKPVPAVKQAPLYDEDLAVEGILDAFEDIPPSELFEQLFVSLVVLGISEVISTENLPHKGIVKMYPMYEMVEKMMVNPDEAVKIVKMMEESSMSGSVPKRRMSTGEPKQRLKQLSHMFGGKDKASSKSVWKEEVTDEIKLVRHSFSSFFDNSKSSLFSKKPPKPGNLYLVESDWTVI</sequence>